<dbReference type="RefSeq" id="WP_393165531.1">
    <property type="nucleotide sequence ID" value="NZ_JBICRM010000008.1"/>
</dbReference>
<dbReference type="Proteomes" id="UP001603978">
    <property type="component" value="Unassembled WGS sequence"/>
</dbReference>
<dbReference type="Pfam" id="PF21806">
    <property type="entry name" value="DUF6879"/>
    <property type="match status" value="1"/>
</dbReference>
<dbReference type="EMBL" id="JBICRM010000008">
    <property type="protein sequence ID" value="MFG1704463.1"/>
    <property type="molecule type" value="Genomic_DNA"/>
</dbReference>
<evidence type="ECO:0000313" key="3">
    <source>
        <dbReference type="Proteomes" id="UP001603978"/>
    </source>
</evidence>
<gene>
    <name evidence="2" type="ORF">ACFLIM_14835</name>
</gene>
<name>A0ABW7AAS9_9ACTN</name>
<evidence type="ECO:0000313" key="2">
    <source>
        <dbReference type="EMBL" id="MFG1704463.1"/>
    </source>
</evidence>
<feature type="domain" description="DUF6879" evidence="1">
    <location>
        <begin position="12"/>
        <end position="168"/>
    </location>
</feature>
<comment type="caution">
    <text evidence="2">The sequence shown here is derived from an EMBL/GenBank/DDBJ whole genome shotgun (WGS) entry which is preliminary data.</text>
</comment>
<dbReference type="InterPro" id="IPR049244">
    <property type="entry name" value="DUF6879"/>
</dbReference>
<organism evidence="2 3">
    <name type="scientific">Nonomuraea marmarensis</name>
    <dbReference type="NCBI Taxonomy" id="3351344"/>
    <lineage>
        <taxon>Bacteria</taxon>
        <taxon>Bacillati</taxon>
        <taxon>Actinomycetota</taxon>
        <taxon>Actinomycetes</taxon>
        <taxon>Streptosporangiales</taxon>
        <taxon>Streptosporangiaceae</taxon>
        <taxon>Nonomuraea</taxon>
    </lineage>
</organism>
<evidence type="ECO:0000259" key="1">
    <source>
        <dbReference type="Pfam" id="PF21806"/>
    </source>
</evidence>
<keyword evidence="3" id="KW-1185">Reference proteome</keyword>
<sequence length="169" mass="19620">MESISPERRGELVRNTRHYLKLELRDNYQIDHDLLIAWRRGPSEVLTGPALAWRDRVAHDLSEGRSWQRLRVVSEPLSEYHRFAYEFAGPGVDAGEQMRYLPRRLVSAIPLPGNDCFVLDDQTVMFNVLDGDNNRVDIQLTTDPDVVEFCRDAFEAAWVLAIPYDEYRV</sequence>
<accession>A0ABW7AAS9</accession>
<proteinExistence type="predicted"/>
<protein>
    <submittedName>
        <fullName evidence="2">DUF6879 family protein</fullName>
    </submittedName>
</protein>
<reference evidence="2 3" key="1">
    <citation type="submission" date="2024-10" db="EMBL/GenBank/DDBJ databases">
        <authorList>
            <person name="Topkara A.R."/>
            <person name="Saygin H."/>
        </authorList>
    </citation>
    <scope>NUCLEOTIDE SEQUENCE [LARGE SCALE GENOMIC DNA]</scope>
    <source>
        <strain evidence="2 3">M3C6</strain>
    </source>
</reference>